<dbReference type="Proteomes" id="UP000288227">
    <property type="component" value="Unassembled WGS sequence"/>
</dbReference>
<gene>
    <name evidence="9" type="ORF">SanaruYs_19230</name>
</gene>
<dbReference type="GO" id="GO:0004067">
    <property type="term" value="F:asparaginase activity"/>
    <property type="evidence" value="ECO:0007669"/>
    <property type="project" value="UniProtKB-UniRule"/>
</dbReference>
<dbReference type="InterPro" id="IPR036152">
    <property type="entry name" value="Asp/glu_Ase-like_sf"/>
</dbReference>
<dbReference type="SFLD" id="SFLDS00057">
    <property type="entry name" value="Glutaminase/Asparaginase"/>
    <property type="match status" value="1"/>
</dbReference>
<accession>A0A401UA15</accession>
<proteinExistence type="inferred from homology"/>
<evidence type="ECO:0000256" key="6">
    <source>
        <dbReference type="PROSITE-ProRule" id="PRU10100"/>
    </source>
</evidence>
<evidence type="ECO:0000256" key="4">
    <source>
        <dbReference type="PIRSR" id="PIRSR001220-1"/>
    </source>
</evidence>
<dbReference type="EC" id="3.5.1.1" evidence="2"/>
<dbReference type="Pfam" id="PF00710">
    <property type="entry name" value="Asparaginase"/>
    <property type="match status" value="1"/>
</dbReference>
<dbReference type="InterPro" id="IPR041725">
    <property type="entry name" value="L-asparaginase_I"/>
</dbReference>
<dbReference type="InterPro" id="IPR006034">
    <property type="entry name" value="Asparaginase/glutaminase-like"/>
</dbReference>
<dbReference type="Gene3D" id="3.40.50.40">
    <property type="match status" value="1"/>
</dbReference>
<feature type="binding site" evidence="5">
    <location>
        <begin position="103"/>
        <end position="104"/>
    </location>
    <ligand>
        <name>substrate</name>
    </ligand>
</feature>
<dbReference type="PRINTS" id="PR00139">
    <property type="entry name" value="ASNGLNASE"/>
</dbReference>
<dbReference type="InterPro" id="IPR037152">
    <property type="entry name" value="L-asparaginase_N_sf"/>
</dbReference>
<dbReference type="Gene3D" id="3.40.50.1170">
    <property type="entry name" value="L-asparaginase, N-terminal domain"/>
    <property type="match status" value="1"/>
</dbReference>
<dbReference type="PROSITE" id="PS00917">
    <property type="entry name" value="ASN_GLN_ASE_2"/>
    <property type="match status" value="1"/>
</dbReference>
<dbReference type="FunFam" id="3.40.50.40:FF:000001">
    <property type="entry name" value="L-asparaginase 1"/>
    <property type="match status" value="1"/>
</dbReference>
<evidence type="ECO:0000256" key="2">
    <source>
        <dbReference type="ARBA" id="ARBA00012920"/>
    </source>
</evidence>
<dbReference type="InterPro" id="IPR027475">
    <property type="entry name" value="Asparaginase/glutaminase_AS2"/>
</dbReference>
<keyword evidence="10" id="KW-1185">Reference proteome</keyword>
<dbReference type="GO" id="GO:0009066">
    <property type="term" value="P:aspartate family amino acid metabolic process"/>
    <property type="evidence" value="ECO:0007669"/>
    <property type="project" value="UniProtKB-ARBA"/>
</dbReference>
<dbReference type="PIRSF" id="PIRSF500176">
    <property type="entry name" value="L_ASNase"/>
    <property type="match status" value="1"/>
</dbReference>
<evidence type="ECO:0000259" key="7">
    <source>
        <dbReference type="Pfam" id="PF00710"/>
    </source>
</evidence>
<dbReference type="PANTHER" id="PTHR11707:SF28">
    <property type="entry name" value="60 KDA LYSOPHOSPHOLIPASE"/>
    <property type="match status" value="1"/>
</dbReference>
<feature type="domain" description="L-asparaginase N-terminal" evidence="7">
    <location>
        <begin position="19"/>
        <end position="209"/>
    </location>
</feature>
<dbReference type="PROSITE" id="PS51732">
    <property type="entry name" value="ASN_GLN_ASE_3"/>
    <property type="match status" value="1"/>
</dbReference>
<evidence type="ECO:0000259" key="8">
    <source>
        <dbReference type="Pfam" id="PF17763"/>
    </source>
</evidence>
<comment type="caution">
    <text evidence="9">The sequence shown here is derived from an EMBL/GenBank/DDBJ whole genome shotgun (WGS) entry which is preliminary data.</text>
</comment>
<evidence type="ECO:0000256" key="3">
    <source>
        <dbReference type="ARBA" id="ARBA00022801"/>
    </source>
</evidence>
<name>A0A401UA15_9BACT</name>
<evidence type="ECO:0000256" key="5">
    <source>
        <dbReference type="PIRSR" id="PIRSR001220-2"/>
    </source>
</evidence>
<dbReference type="InterPro" id="IPR006033">
    <property type="entry name" value="AsnA_fam"/>
</dbReference>
<dbReference type="PANTHER" id="PTHR11707">
    <property type="entry name" value="L-ASPARAGINASE"/>
    <property type="match status" value="1"/>
</dbReference>
<dbReference type="AlphaFoldDB" id="A0A401UA15"/>
<protein>
    <recommendedName>
        <fullName evidence="2">asparaginase</fullName>
        <ecNumber evidence="2">3.5.1.1</ecNumber>
    </recommendedName>
</protein>
<dbReference type="EMBL" id="BHXQ01000003">
    <property type="protein sequence ID" value="GCC51694.1"/>
    <property type="molecule type" value="Genomic_DNA"/>
</dbReference>
<feature type="domain" description="Asparaginase/glutaminase C-terminal" evidence="8">
    <location>
        <begin position="228"/>
        <end position="338"/>
    </location>
</feature>
<dbReference type="Pfam" id="PF17763">
    <property type="entry name" value="Asparaginase_C"/>
    <property type="match status" value="1"/>
</dbReference>
<dbReference type="NCBIfam" id="TIGR00519">
    <property type="entry name" value="asnASE_I"/>
    <property type="match status" value="1"/>
</dbReference>
<evidence type="ECO:0000256" key="1">
    <source>
        <dbReference type="ARBA" id="ARBA00010518"/>
    </source>
</evidence>
<reference evidence="9 10" key="1">
    <citation type="submission" date="2018-11" db="EMBL/GenBank/DDBJ databases">
        <title>Chryseotalea sanarue gen. nov., sp., nov., a member of the family Cytophagaceae, isolated from a brackish lake in Hamamatsu Japan.</title>
        <authorList>
            <person name="Maejima Y."/>
            <person name="Iino T."/>
            <person name="Muraguchi Y."/>
            <person name="Fukuda K."/>
            <person name="Ohkuma M."/>
            <person name="Moriuchi R."/>
            <person name="Dohra H."/>
            <person name="Kimbara K."/>
            <person name="Shintani M."/>
        </authorList>
    </citation>
    <scope>NUCLEOTIDE SEQUENCE [LARGE SCALE GENOMIC DNA]</scope>
    <source>
        <strain evidence="9 10">Ys</strain>
    </source>
</reference>
<feature type="active site" evidence="6">
    <location>
        <position position="103"/>
    </location>
</feature>
<evidence type="ECO:0000313" key="10">
    <source>
        <dbReference type="Proteomes" id="UP000288227"/>
    </source>
</evidence>
<feature type="binding site" evidence="5">
    <location>
        <position position="72"/>
    </location>
    <ligand>
        <name>substrate</name>
    </ligand>
</feature>
<organism evidence="9 10">
    <name type="scientific">Chryseotalea sanaruensis</name>
    <dbReference type="NCBI Taxonomy" id="2482724"/>
    <lineage>
        <taxon>Bacteria</taxon>
        <taxon>Pseudomonadati</taxon>
        <taxon>Bacteroidota</taxon>
        <taxon>Cytophagia</taxon>
        <taxon>Cytophagales</taxon>
        <taxon>Chryseotaleaceae</taxon>
        <taxon>Chryseotalea</taxon>
    </lineage>
</organism>
<evidence type="ECO:0000313" key="9">
    <source>
        <dbReference type="EMBL" id="GCC51694.1"/>
    </source>
</evidence>
<dbReference type="InterPro" id="IPR027474">
    <property type="entry name" value="L-asparaginase_N"/>
</dbReference>
<dbReference type="PIRSF" id="PIRSF001220">
    <property type="entry name" value="L-ASNase_gatD"/>
    <property type="match status" value="1"/>
</dbReference>
<sequence length="353" mass="38555">MKLNKTFINTALSGKARAKVLIIYTGGTFGMMRNEQGVLAPFDFSNILEHLPTLRNLALELTVISFDKPIDSSNIQPEHWQVMADVIEQNYIQYEGFVVLHGTDTMAYSASALSFMLQGLSKPVIFTGAQLPISEPRSDARENLITSLEIAAATIDGNPAVPEVCIFFDFVLLRGNRSKKVESMQFDAFDSGNYPPLAKAGVKIDYDRSVIHKADSQSLRLMKNFDTQVAVLKLYPGLNLNTVRAVLNTPGLQALIIETYGSGNAPSASWLVDEFNQAIQKGLIILNISQCSGGRVTQGKYETSKALAEIGVLGGADMTVETALTKLMLLLGNYQKAEVKELIVRSLSGELTL</sequence>
<dbReference type="OrthoDB" id="9788068at2"/>
<dbReference type="CDD" id="cd08963">
    <property type="entry name" value="L-asparaginase_I"/>
    <property type="match status" value="1"/>
</dbReference>
<dbReference type="InterPro" id="IPR027473">
    <property type="entry name" value="L-asparaginase_C"/>
</dbReference>
<dbReference type="FunFam" id="3.40.50.1170:FF:000001">
    <property type="entry name" value="L-asparaginase 2"/>
    <property type="match status" value="1"/>
</dbReference>
<feature type="active site" description="O-isoaspartyl threonine intermediate" evidence="4">
    <location>
        <position position="28"/>
    </location>
</feature>
<dbReference type="SMART" id="SM00870">
    <property type="entry name" value="Asparaginase"/>
    <property type="match status" value="1"/>
</dbReference>
<dbReference type="SUPFAM" id="SSF53774">
    <property type="entry name" value="Glutaminase/Asparaginase"/>
    <property type="match status" value="1"/>
</dbReference>
<comment type="similarity">
    <text evidence="1">Belongs to the asparaginase 1 family.</text>
</comment>
<dbReference type="RefSeq" id="WP_127122346.1">
    <property type="nucleotide sequence ID" value="NZ_BHXQ01000003.1"/>
</dbReference>
<dbReference type="InterPro" id="IPR040919">
    <property type="entry name" value="Asparaginase_C"/>
</dbReference>
<keyword evidence="3" id="KW-0378">Hydrolase</keyword>